<evidence type="ECO:0000256" key="1">
    <source>
        <dbReference type="SAM" id="MobiDB-lite"/>
    </source>
</evidence>
<dbReference type="GO" id="GO:0003723">
    <property type="term" value="F:RNA binding"/>
    <property type="evidence" value="ECO:0007669"/>
    <property type="project" value="InterPro"/>
</dbReference>
<dbReference type="GO" id="GO:0000932">
    <property type="term" value="C:P-body"/>
    <property type="evidence" value="ECO:0007669"/>
    <property type="project" value="TreeGrafter"/>
</dbReference>
<dbReference type="HOGENOM" id="CLU_002512_2_0_1"/>
<feature type="domain" description="RNB" evidence="2">
    <location>
        <begin position="501"/>
        <end position="864"/>
    </location>
</feature>
<dbReference type="GeneID" id="25265860"/>
<evidence type="ECO:0000313" key="3">
    <source>
        <dbReference type="EMBL" id="KDN52767.1"/>
    </source>
</evidence>
<reference evidence="3 4" key="1">
    <citation type="submission" date="2014-05" db="EMBL/GenBank/DDBJ databases">
        <title>Draft genome sequence of a rare smut relative, Tilletiaria anomala UBC 951.</title>
        <authorList>
            <consortium name="DOE Joint Genome Institute"/>
            <person name="Toome M."/>
            <person name="Kuo A."/>
            <person name="Henrissat B."/>
            <person name="Lipzen A."/>
            <person name="Tritt A."/>
            <person name="Yoshinaga Y."/>
            <person name="Zane M."/>
            <person name="Barry K."/>
            <person name="Grigoriev I.V."/>
            <person name="Spatafora J.W."/>
            <person name="Aimea M.C."/>
        </authorList>
    </citation>
    <scope>NUCLEOTIDE SEQUENCE [LARGE SCALE GENOMIC DNA]</scope>
    <source>
        <strain evidence="3 4">UBC 951</strain>
    </source>
</reference>
<dbReference type="InterPro" id="IPR050180">
    <property type="entry name" value="RNR_Ribonuclease"/>
</dbReference>
<dbReference type="AlphaFoldDB" id="A0A066WFL3"/>
<feature type="compositionally biased region" description="Basic and acidic residues" evidence="1">
    <location>
        <begin position="479"/>
        <end position="501"/>
    </location>
</feature>
<dbReference type="Pfam" id="PF00773">
    <property type="entry name" value="RNB"/>
    <property type="match status" value="1"/>
</dbReference>
<dbReference type="GO" id="GO:0000175">
    <property type="term" value="F:3'-5'-RNA exonuclease activity"/>
    <property type="evidence" value="ECO:0007669"/>
    <property type="project" value="TreeGrafter"/>
</dbReference>
<evidence type="ECO:0000313" key="4">
    <source>
        <dbReference type="Proteomes" id="UP000027361"/>
    </source>
</evidence>
<dbReference type="InParanoid" id="A0A066WFL3"/>
<dbReference type="OrthoDB" id="2285229at2759"/>
<feature type="region of interest" description="Disordered" evidence="1">
    <location>
        <begin position="470"/>
        <end position="501"/>
    </location>
</feature>
<proteinExistence type="predicted"/>
<dbReference type="InterPro" id="IPR012340">
    <property type="entry name" value="NA-bd_OB-fold"/>
</dbReference>
<comment type="caution">
    <text evidence="3">The sequence shown here is derived from an EMBL/GenBank/DDBJ whole genome shotgun (WGS) entry which is preliminary data.</text>
</comment>
<gene>
    <name evidence="3" type="ORF">K437DRAFT_266426</name>
</gene>
<sequence>MQRQREREAAKAYWSKTLKAINTDVEIDLRSVQSMTKGTGLKPGDFVEIRRAFKHAHAIILDVPAERDAKKQTSETGADAFRTIYALLSSGIVDVFRETDIVVHYPALADSNLAKKATPAFRHHVGDPKVPAAPPPGSEEPENYGDNVISGIDTTGASVSSAPVRTLEEPVDEERFQARAKLCTTMRILMMKTQEELQRLTPAFTEHFIDAVAEASEEDEKKEEATPTITTLEATQTLLRRAQKGDNDAITRSQYLATHLLLMSHPDRFVASSSAHRQAQLFKLRPQSETRLINNVKAWLQAPEGTFGYTVVTQFVRSTSRLLSWKAEMLRSVLHHESSDANGPPRKLFLPSEVAHTWSPEEQDIIQFLKLSLGSRRLLQEDVYASGAMEILKLANAQTSLTPATFVASGLAPSHAGGLHSMPGLSPFIEIAGDDLHHGLVVRFLQDIGILAPWQNPIALDADLRSLVGDDPGEVNNDEPSREHKPHESLRGPQTDDERGRVEINLPAYVIDDEGAHELDDGVSIEPVSGTTDQVWVHVHVADPTAFLQPNSELAKLAAKRQSSIYFPEVRWPLLPSSFVNSGIGLGTVTTRGRRDDDNTEGQRAMTFSAKVGLDGTVHDYRVQLTWLNRVKVMTYKAVDEILSSENRSIKLADTKDDLDLLRRVARALSKRRISNNAISTGVLAIQGVRVSHSELLQASTSLQTSHLYTGFPQIQLAWDSGEQTTSAQADYFPAREIVAEMMVLAGRVAGQYGAEHGIPLPYRAQSMPEDPTAMRRLRSLPRMPDGSISYDAFSASGITLPAAHSIDEPAMHFSMGICGPEHDGGAGVERDALSKGGYVRATSPLRRYPDMVAHWQIRHSLLSGTTSQLPWNREALQRQLPSFDRMAALTNNLSRTATGFWIFKRIEQIITRGYVDESPGVSEDDKALQQLVLGEMDAVVVISDVRINPATLKAMVRIRLEGLNVRAECEWPFRQPPAGSTDSLNAGVTMLRTAPFSGDRVRVKIVGVLEAGLRVGLLCRLVE</sequence>
<dbReference type="GO" id="GO:0006402">
    <property type="term" value="P:mRNA catabolic process"/>
    <property type="evidence" value="ECO:0007669"/>
    <property type="project" value="TreeGrafter"/>
</dbReference>
<dbReference type="InterPro" id="IPR001900">
    <property type="entry name" value="RNase_II/R"/>
</dbReference>
<organism evidence="3 4">
    <name type="scientific">Tilletiaria anomala (strain ATCC 24038 / CBS 436.72 / UBC 951)</name>
    <dbReference type="NCBI Taxonomy" id="1037660"/>
    <lineage>
        <taxon>Eukaryota</taxon>
        <taxon>Fungi</taxon>
        <taxon>Dikarya</taxon>
        <taxon>Basidiomycota</taxon>
        <taxon>Ustilaginomycotina</taxon>
        <taxon>Exobasidiomycetes</taxon>
        <taxon>Georgefischeriales</taxon>
        <taxon>Tilletiariaceae</taxon>
        <taxon>Tilletiaria</taxon>
    </lineage>
</organism>
<dbReference type="RefSeq" id="XP_013245606.1">
    <property type="nucleotide sequence ID" value="XM_013390152.1"/>
</dbReference>
<accession>A0A066WFL3</accession>
<protein>
    <submittedName>
        <fullName evidence="3">RNB-domain-containing protein</fullName>
    </submittedName>
</protein>
<dbReference type="Proteomes" id="UP000027361">
    <property type="component" value="Unassembled WGS sequence"/>
</dbReference>
<dbReference type="SMART" id="SM00955">
    <property type="entry name" value="RNB"/>
    <property type="match status" value="1"/>
</dbReference>
<dbReference type="EMBL" id="JMSN01000007">
    <property type="protein sequence ID" value="KDN52767.1"/>
    <property type="molecule type" value="Genomic_DNA"/>
</dbReference>
<dbReference type="PANTHER" id="PTHR23355">
    <property type="entry name" value="RIBONUCLEASE"/>
    <property type="match status" value="1"/>
</dbReference>
<dbReference type="STRING" id="1037660.A0A066WFL3"/>
<dbReference type="SUPFAM" id="SSF50249">
    <property type="entry name" value="Nucleic acid-binding proteins"/>
    <property type="match status" value="1"/>
</dbReference>
<keyword evidence="4" id="KW-1185">Reference proteome</keyword>
<name>A0A066WFL3_TILAU</name>
<dbReference type="OMA" id="IMDVRFN"/>
<dbReference type="PANTHER" id="PTHR23355:SF65">
    <property type="entry name" value="EXORIBONUCLEASE CYT-4, PUTATIVE (AFU_ORTHOLOGUE AFUA_7G01550)-RELATED"/>
    <property type="match status" value="1"/>
</dbReference>
<evidence type="ECO:0000259" key="2">
    <source>
        <dbReference type="SMART" id="SM00955"/>
    </source>
</evidence>